<reference evidence="2" key="1">
    <citation type="journal article" date="2011" name="PLoS Genet.">
        <title>Genomic analysis of the necrotrophic fungal pathogens Sclerotinia sclerotiorum and Botrytis cinerea.</title>
        <authorList>
            <person name="Amselem J."/>
            <person name="Cuomo C.A."/>
            <person name="van Kan J.A."/>
            <person name="Viaud M."/>
            <person name="Benito E.P."/>
            <person name="Couloux A."/>
            <person name="Coutinho P.M."/>
            <person name="de Vries R.P."/>
            <person name="Dyer P.S."/>
            <person name="Fillinger S."/>
            <person name="Fournier E."/>
            <person name="Gout L."/>
            <person name="Hahn M."/>
            <person name="Kohn L."/>
            <person name="Lapalu N."/>
            <person name="Plummer K.M."/>
            <person name="Pradier J.M."/>
            <person name="Quevillon E."/>
            <person name="Sharon A."/>
            <person name="Simon A."/>
            <person name="ten Have A."/>
            <person name="Tudzynski B."/>
            <person name="Tudzynski P."/>
            <person name="Wincker P."/>
            <person name="Andrew M."/>
            <person name="Anthouard V."/>
            <person name="Beever R.E."/>
            <person name="Beffa R."/>
            <person name="Benoit I."/>
            <person name="Bouzid O."/>
            <person name="Brault B."/>
            <person name="Chen Z."/>
            <person name="Choquer M."/>
            <person name="Collemare J."/>
            <person name="Cotton P."/>
            <person name="Danchin E.G."/>
            <person name="Da Silva C."/>
            <person name="Gautier A."/>
            <person name="Giraud C."/>
            <person name="Giraud T."/>
            <person name="Gonzalez C."/>
            <person name="Grossetete S."/>
            <person name="Guldener U."/>
            <person name="Henrissat B."/>
            <person name="Howlett B.J."/>
            <person name="Kodira C."/>
            <person name="Kretschmer M."/>
            <person name="Lappartient A."/>
            <person name="Leroch M."/>
            <person name="Levis C."/>
            <person name="Mauceli E."/>
            <person name="Neuveglise C."/>
            <person name="Oeser B."/>
            <person name="Pearson M."/>
            <person name="Poulain J."/>
            <person name="Poussereau N."/>
            <person name="Quesneville H."/>
            <person name="Rascle C."/>
            <person name="Schumacher J."/>
            <person name="Segurens B."/>
            <person name="Sexton A."/>
            <person name="Silva E."/>
            <person name="Sirven C."/>
            <person name="Soanes D.M."/>
            <person name="Talbot N.J."/>
            <person name="Templeton M."/>
            <person name="Yandava C."/>
            <person name="Yarden O."/>
            <person name="Zeng Q."/>
            <person name="Rollins J.A."/>
            <person name="Lebrun M.H."/>
            <person name="Dickman M."/>
        </authorList>
    </citation>
    <scope>NUCLEOTIDE SEQUENCE [LARGE SCALE GENOMIC DNA]</scope>
    <source>
        <strain evidence="2">T4</strain>
    </source>
</reference>
<dbReference type="Proteomes" id="UP000008177">
    <property type="component" value="Unplaced contigs"/>
</dbReference>
<evidence type="ECO:0000313" key="1">
    <source>
        <dbReference type="EMBL" id="CCD54304.1"/>
    </source>
</evidence>
<evidence type="ECO:0000313" key="2">
    <source>
        <dbReference type="Proteomes" id="UP000008177"/>
    </source>
</evidence>
<name>G2YRQ6_BOTF4</name>
<organism evidence="1 2">
    <name type="scientific">Botryotinia fuckeliana (strain T4)</name>
    <name type="common">Noble rot fungus</name>
    <name type="synonym">Botrytis cinerea</name>
    <dbReference type="NCBI Taxonomy" id="999810"/>
    <lineage>
        <taxon>Eukaryota</taxon>
        <taxon>Fungi</taxon>
        <taxon>Dikarya</taxon>
        <taxon>Ascomycota</taxon>
        <taxon>Pezizomycotina</taxon>
        <taxon>Leotiomycetes</taxon>
        <taxon>Helotiales</taxon>
        <taxon>Sclerotiniaceae</taxon>
        <taxon>Botrytis</taxon>
    </lineage>
</organism>
<accession>G2YRQ6</accession>
<gene>
    <name evidence="1" type="ORF">BofuT4_P130040.1</name>
</gene>
<dbReference type="InParanoid" id="G2YRQ6"/>
<proteinExistence type="predicted"/>
<dbReference type="HOGENOM" id="CLU_3050103_0_0_1"/>
<sequence length="54" mass="6130">MSCGTGRICNTDFRKINSTRDKFDENGETVKIPRDEFPGREPCLKISLTRGLLI</sequence>
<protein>
    <submittedName>
        <fullName evidence="1">Uncharacterized protein</fullName>
    </submittedName>
</protein>
<dbReference type="EMBL" id="FQ790350">
    <property type="protein sequence ID" value="CCD54304.1"/>
    <property type="molecule type" value="Genomic_DNA"/>
</dbReference>
<dbReference type="AlphaFoldDB" id="G2YRQ6"/>